<feature type="transmembrane region" description="Helical" evidence="2">
    <location>
        <begin position="290"/>
        <end position="307"/>
    </location>
</feature>
<dbReference type="RefSeq" id="WP_173895240.1">
    <property type="nucleotide sequence ID" value="NZ_JAJEQE010000028.1"/>
</dbReference>
<dbReference type="PANTHER" id="PTHR41259:SF1">
    <property type="entry name" value="DOUBLE-STRAND BREAK REPAIR RAD50 ATPASE, PUTATIVE-RELATED"/>
    <property type="match status" value="1"/>
</dbReference>
<organism evidence="4 5">
    <name type="scientific">Hominisplanchenecus faecis</name>
    <dbReference type="NCBI Taxonomy" id="2885351"/>
    <lineage>
        <taxon>Bacteria</taxon>
        <taxon>Bacillati</taxon>
        <taxon>Bacillota</taxon>
        <taxon>Clostridia</taxon>
        <taxon>Lachnospirales</taxon>
        <taxon>Lachnospiraceae</taxon>
        <taxon>Hominisplanchenecus</taxon>
    </lineage>
</organism>
<evidence type="ECO:0000256" key="1">
    <source>
        <dbReference type="SAM" id="Coils"/>
    </source>
</evidence>
<dbReference type="Proteomes" id="UP001299235">
    <property type="component" value="Unassembled WGS sequence"/>
</dbReference>
<dbReference type="SUPFAM" id="SSF52540">
    <property type="entry name" value="P-loop containing nucleoside triphosphate hydrolases"/>
    <property type="match status" value="1"/>
</dbReference>
<evidence type="ECO:0000256" key="2">
    <source>
        <dbReference type="SAM" id="Phobius"/>
    </source>
</evidence>
<comment type="caution">
    <text evidence="4">The sequence shown here is derived from an EMBL/GenBank/DDBJ whole genome shotgun (WGS) entry which is preliminary data.</text>
</comment>
<evidence type="ECO:0000313" key="5">
    <source>
        <dbReference type="Proteomes" id="UP001299235"/>
    </source>
</evidence>
<reference evidence="4 5" key="1">
    <citation type="submission" date="2021-10" db="EMBL/GenBank/DDBJ databases">
        <title>Anaerobic single-cell dispensing facilitates the cultivation of human gut bacteria.</title>
        <authorList>
            <person name="Afrizal A."/>
        </authorList>
    </citation>
    <scope>NUCLEOTIDE SEQUENCE [LARGE SCALE GENOMIC DNA]</scope>
    <source>
        <strain evidence="4 5">CLA-AA-H246</strain>
    </source>
</reference>
<keyword evidence="1" id="KW-0175">Coiled coil</keyword>
<gene>
    <name evidence="4" type="ORF">LKD42_08890</name>
</gene>
<keyword evidence="2" id="KW-0812">Transmembrane</keyword>
<dbReference type="Gene3D" id="3.40.50.300">
    <property type="entry name" value="P-loop containing nucleotide triphosphate hydrolases"/>
    <property type="match status" value="2"/>
</dbReference>
<keyword evidence="2" id="KW-0472">Membrane</keyword>
<dbReference type="InterPro" id="IPR038729">
    <property type="entry name" value="Rad50/SbcC_AAA"/>
</dbReference>
<dbReference type="EMBL" id="JAJEQE010000028">
    <property type="protein sequence ID" value="MCC2149370.1"/>
    <property type="molecule type" value="Genomic_DNA"/>
</dbReference>
<feature type="domain" description="Rad50/SbcC-type AAA" evidence="3">
    <location>
        <begin position="5"/>
        <end position="220"/>
    </location>
</feature>
<feature type="coiled-coil region" evidence="1">
    <location>
        <begin position="173"/>
        <end position="253"/>
    </location>
</feature>
<feature type="coiled-coil region" evidence="1">
    <location>
        <begin position="331"/>
        <end position="435"/>
    </location>
</feature>
<keyword evidence="2" id="KW-1133">Transmembrane helix</keyword>
<sequence length="578" mass="68215">MRILELEIINFGKFNHETVTFHDGMNLIYGENEMGKTTLHSFIRGMFFGIEKQRGRAARKDEYSIREPWFHAGQFAGIMRFESGGKIFRLERNFYRKEKSVSLVCETNGEVLSVEKGDLQVLMEGMNEDAFRNTVFFNQQSAATDEGLARELRNYMTNLQNSGDGEMNVSAAIKSLESQRRHLESEQKRLDAEQAEELESQQMRLEYVRQELLELSEEQKHCEVQMARIAKERIALQARLTEKKRSLEKMKRELDIPLEENAGKDEMESWKMRMEAGQDKRRMLWRNQELWLLGGGVLALLVCILVPHIWISALVLAGWLGISAIFVWKIYRRHQEEQERQERIQKRMQERMKKEIQAERERSAKREKLLEEKYHEEDELAQREKELNLEFEKQMWNQERISAESKEKQVILNNLEESLQELQEENEQSGSIQEELDAVRLAIMTMNQISEDIYKESAAHLNQKISDILSQITEGRYTSVFLDANMEVRINTPKKLLSLEQVSRGTMEQIYFALRMAVGEMFCQDETMPIILDDAFVMYDDKRLKQTLKWLYHSKRQVILFTCHGREQRILDEIKQEN</sequence>
<dbReference type="PANTHER" id="PTHR41259">
    <property type="entry name" value="DOUBLE-STRAND BREAK REPAIR RAD50 ATPASE, PUTATIVE-RELATED"/>
    <property type="match status" value="1"/>
</dbReference>
<evidence type="ECO:0000259" key="3">
    <source>
        <dbReference type="Pfam" id="PF13476"/>
    </source>
</evidence>
<accession>A0ABS8EW16</accession>
<dbReference type="Pfam" id="PF13476">
    <property type="entry name" value="AAA_23"/>
    <property type="match status" value="1"/>
</dbReference>
<name>A0ABS8EW16_9FIRM</name>
<protein>
    <submittedName>
        <fullName evidence="4">AAA family ATPase</fullName>
    </submittedName>
</protein>
<evidence type="ECO:0000313" key="4">
    <source>
        <dbReference type="EMBL" id="MCC2149370.1"/>
    </source>
</evidence>
<keyword evidence="5" id="KW-1185">Reference proteome</keyword>
<dbReference type="InterPro" id="IPR027417">
    <property type="entry name" value="P-loop_NTPase"/>
</dbReference>
<proteinExistence type="predicted"/>